<evidence type="ECO:0000313" key="2">
    <source>
        <dbReference type="EMBL" id="PRW39396.1"/>
    </source>
</evidence>
<dbReference type="InterPro" id="IPR029063">
    <property type="entry name" value="SAM-dependent_MTases_sf"/>
</dbReference>
<dbReference type="InterPro" id="IPR019410">
    <property type="entry name" value="Methyltransf_16"/>
</dbReference>
<dbReference type="STRING" id="3076.A0A2P6TJG9"/>
<dbReference type="PANTHER" id="PTHR14614">
    <property type="entry name" value="HEPATOCELLULAR CARCINOMA-ASSOCIATED ANTIGEN"/>
    <property type="match status" value="1"/>
</dbReference>
<feature type="region of interest" description="Disordered" evidence="1">
    <location>
        <begin position="140"/>
        <end position="162"/>
    </location>
</feature>
<dbReference type="OrthoDB" id="413520at2759"/>
<dbReference type="AlphaFoldDB" id="A0A2P6TJG9"/>
<evidence type="ECO:0000313" key="3">
    <source>
        <dbReference type="Proteomes" id="UP000239899"/>
    </source>
</evidence>
<proteinExistence type="predicted"/>
<evidence type="ECO:0000256" key="1">
    <source>
        <dbReference type="SAM" id="MobiDB-lite"/>
    </source>
</evidence>
<keyword evidence="2" id="KW-0808">Transferase</keyword>
<name>A0A2P6TJG9_CHLSO</name>
<dbReference type="GO" id="GO:0032259">
    <property type="term" value="P:methylation"/>
    <property type="evidence" value="ECO:0007669"/>
    <property type="project" value="UniProtKB-KW"/>
</dbReference>
<organism evidence="2 3">
    <name type="scientific">Chlorella sorokiniana</name>
    <name type="common">Freshwater green alga</name>
    <dbReference type="NCBI Taxonomy" id="3076"/>
    <lineage>
        <taxon>Eukaryota</taxon>
        <taxon>Viridiplantae</taxon>
        <taxon>Chlorophyta</taxon>
        <taxon>core chlorophytes</taxon>
        <taxon>Trebouxiophyceae</taxon>
        <taxon>Chlorellales</taxon>
        <taxon>Chlorellaceae</taxon>
        <taxon>Chlorella clade</taxon>
        <taxon>Chlorella</taxon>
    </lineage>
</organism>
<dbReference type="PANTHER" id="PTHR14614:SF132">
    <property type="entry name" value="PROTEIN-LYSINE METHYLTRANSFERASE C42C1.13"/>
    <property type="match status" value="1"/>
</dbReference>
<dbReference type="SUPFAM" id="SSF53335">
    <property type="entry name" value="S-adenosyl-L-methionine-dependent methyltransferases"/>
    <property type="match status" value="1"/>
</dbReference>
<dbReference type="GO" id="GO:0008168">
    <property type="term" value="F:methyltransferase activity"/>
    <property type="evidence" value="ECO:0007669"/>
    <property type="project" value="UniProtKB-KW"/>
</dbReference>
<keyword evidence="3" id="KW-1185">Reference proteome</keyword>
<protein>
    <submittedName>
        <fullName evidence="2">S-adenosyl-L-methionine-dependent methyltransferase</fullName>
    </submittedName>
</protein>
<dbReference type="Proteomes" id="UP000239899">
    <property type="component" value="Unassembled WGS sequence"/>
</dbReference>
<comment type="caution">
    <text evidence="2">The sequence shown here is derived from an EMBL/GenBank/DDBJ whole genome shotgun (WGS) entry which is preliminary data.</text>
</comment>
<dbReference type="Pfam" id="PF06325">
    <property type="entry name" value="PrmA"/>
    <property type="match status" value="1"/>
</dbReference>
<sequence>MEMYIAAGQADRDPYWCEPWPSALAMSAELLNRPHLVARQRVCELGCGLGLAGLAAAVAGAAEVVLLDREPLSLQCALVNAEINGLAVATPKPGSSSSGSSVQAPSLEQLLQYLPAEDVQRLQEHQRQLLVQRERQEAAAAVSSSGSTDSDGGSDAGSSSGEAAPLAAAGAAVGGAALPPPSGVVRAEVFDWSEPVTIAPHDVMLVCDCLYESFSVQPVAEVAPKLLKPRSGSRLLLADPPDRARHNRECFLDILCEESGEFLVEEAAEARVPTWEESKRAWRDVPIALMHLRRSAGGDTVGMKLRRRE</sequence>
<dbReference type="EMBL" id="LHPG02000014">
    <property type="protein sequence ID" value="PRW39396.1"/>
    <property type="molecule type" value="Genomic_DNA"/>
</dbReference>
<dbReference type="Gene3D" id="3.40.50.150">
    <property type="entry name" value="Vaccinia Virus protein VP39"/>
    <property type="match status" value="1"/>
</dbReference>
<reference evidence="2 3" key="1">
    <citation type="journal article" date="2018" name="Plant J.">
        <title>Genome sequences of Chlorella sorokiniana UTEX 1602 and Micractinium conductrix SAG 241.80: implications to maltose excretion by a green alga.</title>
        <authorList>
            <person name="Arriola M.B."/>
            <person name="Velmurugan N."/>
            <person name="Zhang Y."/>
            <person name="Plunkett M.H."/>
            <person name="Hondzo H."/>
            <person name="Barney B.M."/>
        </authorList>
    </citation>
    <scope>NUCLEOTIDE SEQUENCE [LARGE SCALE GENOMIC DNA]</scope>
    <source>
        <strain evidence="3">UTEX 1602</strain>
    </source>
</reference>
<keyword evidence="2" id="KW-0489">Methyltransferase</keyword>
<accession>A0A2P6TJG9</accession>
<gene>
    <name evidence="2" type="ORF">C2E21_7008</name>
</gene>